<sequence length="91" mass="9945">MQQTTIPCQSCGMPLTGPDVQGTDESGGLTEEYCIYCYENGAFTQPDFKMEDMIGFCVPFLVEQGLEEKAARELLAGSLPGLKRWASEADV</sequence>
<evidence type="ECO:0000313" key="3">
    <source>
        <dbReference type="EMBL" id="MFC7147477.1"/>
    </source>
</evidence>
<dbReference type="Pfam" id="PF12674">
    <property type="entry name" value="Zn_ribbon_2"/>
    <property type="match status" value="1"/>
</dbReference>
<reference evidence="4" key="1">
    <citation type="journal article" date="2019" name="Int. J. Syst. Evol. Microbiol.">
        <title>The Global Catalogue of Microorganisms (GCM) 10K type strain sequencing project: providing services to taxonomists for standard genome sequencing and annotation.</title>
        <authorList>
            <consortium name="The Broad Institute Genomics Platform"/>
            <consortium name="The Broad Institute Genome Sequencing Center for Infectious Disease"/>
            <person name="Wu L."/>
            <person name="Ma J."/>
        </authorList>
    </citation>
    <scope>NUCLEOTIDE SEQUENCE [LARGE SCALE GENOMIC DNA]</scope>
    <source>
        <strain evidence="4">KCTC 12907</strain>
    </source>
</reference>
<gene>
    <name evidence="3" type="ORF">ACFQMJ_02920</name>
</gene>
<evidence type="ECO:0000256" key="1">
    <source>
        <dbReference type="SAM" id="MobiDB-lite"/>
    </source>
</evidence>
<dbReference type="Proteomes" id="UP001596378">
    <property type="component" value="Unassembled WGS sequence"/>
</dbReference>
<keyword evidence="4" id="KW-1185">Reference proteome</keyword>
<dbReference type="InterPro" id="IPR025868">
    <property type="entry name" value="Zn_ribbon_dom_put"/>
</dbReference>
<evidence type="ECO:0000313" key="4">
    <source>
        <dbReference type="Proteomes" id="UP001596378"/>
    </source>
</evidence>
<comment type="caution">
    <text evidence="3">The sequence shown here is derived from an EMBL/GenBank/DDBJ whole genome shotgun (WGS) entry which is preliminary data.</text>
</comment>
<evidence type="ECO:0000259" key="2">
    <source>
        <dbReference type="Pfam" id="PF12674"/>
    </source>
</evidence>
<name>A0ABW2F7M0_9BACL</name>
<feature type="region of interest" description="Disordered" evidence="1">
    <location>
        <begin position="1"/>
        <end position="24"/>
    </location>
</feature>
<dbReference type="RefSeq" id="WP_378051201.1">
    <property type="nucleotide sequence ID" value="NZ_JBHMDN010000033.1"/>
</dbReference>
<protein>
    <submittedName>
        <fullName evidence="3">Zinc ribbon domain-containing protein</fullName>
    </submittedName>
</protein>
<feature type="domain" description="Putative zinc ribbon" evidence="2">
    <location>
        <begin position="8"/>
        <end position="85"/>
    </location>
</feature>
<organism evidence="3 4">
    <name type="scientific">Cohnella cellulosilytica</name>
    <dbReference type="NCBI Taxonomy" id="986710"/>
    <lineage>
        <taxon>Bacteria</taxon>
        <taxon>Bacillati</taxon>
        <taxon>Bacillota</taxon>
        <taxon>Bacilli</taxon>
        <taxon>Bacillales</taxon>
        <taxon>Paenibacillaceae</taxon>
        <taxon>Cohnella</taxon>
    </lineage>
</organism>
<accession>A0ABW2F7M0</accession>
<dbReference type="EMBL" id="JBHTAI010000002">
    <property type="protein sequence ID" value="MFC7147477.1"/>
    <property type="molecule type" value="Genomic_DNA"/>
</dbReference>
<proteinExistence type="predicted"/>